<sequence length="165" mass="18808">MSQSTASHTFLEVVSPNEELRFMWEDWMMAEQFIGPNTRLRIRPRLTAARWSGNIDAAARVGAMLTDNAVRHGRPLYGNRVWLRLMCLKKTDDLIVEVDDARPDFPRFDEAASTPVEGGKPTGLCWVQHYRGRLAWQVKRDTEGQVIGKTVQVVLPERWSVDAAD</sequence>
<dbReference type="RefSeq" id="WP_311717377.1">
    <property type="nucleotide sequence ID" value="NZ_JAVREZ010000012.1"/>
</dbReference>
<keyword evidence="2" id="KW-1185">Reference proteome</keyword>
<accession>A0ABU2VG09</accession>
<evidence type="ECO:0000313" key="2">
    <source>
        <dbReference type="Proteomes" id="UP001183824"/>
    </source>
</evidence>
<evidence type="ECO:0008006" key="3">
    <source>
        <dbReference type="Google" id="ProtNLM"/>
    </source>
</evidence>
<dbReference type="Proteomes" id="UP001183824">
    <property type="component" value="Unassembled WGS sequence"/>
</dbReference>
<name>A0ABU2VG09_9ACTN</name>
<dbReference type="EMBL" id="JAVREZ010000012">
    <property type="protein sequence ID" value="MDT0484521.1"/>
    <property type="molecule type" value="Genomic_DNA"/>
</dbReference>
<evidence type="ECO:0000313" key="1">
    <source>
        <dbReference type="EMBL" id="MDT0484521.1"/>
    </source>
</evidence>
<proteinExistence type="predicted"/>
<reference evidence="2" key="1">
    <citation type="submission" date="2023-07" db="EMBL/GenBank/DDBJ databases">
        <title>30 novel species of actinomycetes from the DSMZ collection.</title>
        <authorList>
            <person name="Nouioui I."/>
        </authorList>
    </citation>
    <scope>NUCLEOTIDE SEQUENCE [LARGE SCALE GENOMIC DNA]</scope>
    <source>
        <strain evidence="2">DSM 41640</strain>
    </source>
</reference>
<gene>
    <name evidence="1" type="ORF">RNB18_30660</name>
</gene>
<protein>
    <recommendedName>
        <fullName evidence="3">Histidine kinase/HSP90-like ATPase domain-containing protein</fullName>
    </recommendedName>
</protein>
<comment type="caution">
    <text evidence="1">The sequence shown here is derived from an EMBL/GenBank/DDBJ whole genome shotgun (WGS) entry which is preliminary data.</text>
</comment>
<organism evidence="1 2">
    <name type="scientific">Streptomyces doebereineriae</name>
    <dbReference type="NCBI Taxonomy" id="3075528"/>
    <lineage>
        <taxon>Bacteria</taxon>
        <taxon>Bacillati</taxon>
        <taxon>Actinomycetota</taxon>
        <taxon>Actinomycetes</taxon>
        <taxon>Kitasatosporales</taxon>
        <taxon>Streptomycetaceae</taxon>
        <taxon>Streptomyces</taxon>
    </lineage>
</organism>